<sequence length="145" mass="14841">MPSSVYILIAKPRGSRAASLESRPPATVENRMASLGALAGLAEHLGSGVLRDRLVADRAVGLEVPEGGGAAGVHDALGDALAVEVADLLEELVVLERRRAASADGALVLVVVHRVTLAVGEHRPVVTRLGALAGHVGHDVSLSIC</sequence>
<keyword evidence="2" id="KW-1185">Reference proteome</keyword>
<proteinExistence type="predicted"/>
<evidence type="ECO:0000313" key="1">
    <source>
        <dbReference type="EMBL" id="GMA86039.1"/>
    </source>
</evidence>
<protein>
    <submittedName>
        <fullName evidence="1">Uncharacterized protein</fullName>
    </submittedName>
</protein>
<gene>
    <name evidence="1" type="ORF">GCM10025868_12890</name>
</gene>
<dbReference type="EMBL" id="BSUZ01000001">
    <property type="protein sequence ID" value="GMA86039.1"/>
    <property type="molecule type" value="Genomic_DNA"/>
</dbReference>
<evidence type="ECO:0000313" key="2">
    <source>
        <dbReference type="Proteomes" id="UP001157017"/>
    </source>
</evidence>
<accession>A0ABQ6JE02</accession>
<dbReference type="Proteomes" id="UP001157017">
    <property type="component" value="Unassembled WGS sequence"/>
</dbReference>
<comment type="caution">
    <text evidence="1">The sequence shown here is derived from an EMBL/GenBank/DDBJ whole genome shotgun (WGS) entry which is preliminary data.</text>
</comment>
<name>A0ABQ6JE02_9ACTN</name>
<organism evidence="1 2">
    <name type="scientific">Angustibacter aerolatus</name>
    <dbReference type="NCBI Taxonomy" id="1162965"/>
    <lineage>
        <taxon>Bacteria</taxon>
        <taxon>Bacillati</taxon>
        <taxon>Actinomycetota</taxon>
        <taxon>Actinomycetes</taxon>
        <taxon>Kineosporiales</taxon>
        <taxon>Kineosporiaceae</taxon>
    </lineage>
</organism>
<reference evidence="2" key="1">
    <citation type="journal article" date="2019" name="Int. J. Syst. Evol. Microbiol.">
        <title>The Global Catalogue of Microorganisms (GCM) 10K type strain sequencing project: providing services to taxonomists for standard genome sequencing and annotation.</title>
        <authorList>
            <consortium name="The Broad Institute Genomics Platform"/>
            <consortium name="The Broad Institute Genome Sequencing Center for Infectious Disease"/>
            <person name="Wu L."/>
            <person name="Ma J."/>
        </authorList>
    </citation>
    <scope>NUCLEOTIDE SEQUENCE [LARGE SCALE GENOMIC DNA]</scope>
    <source>
        <strain evidence="2">NBRC 108730</strain>
    </source>
</reference>